<dbReference type="NCBIfam" id="TIGR00014">
    <property type="entry name" value="arsC"/>
    <property type="match status" value="1"/>
</dbReference>
<protein>
    <submittedName>
        <fullName evidence="4">Arsenate reductase</fullName>
    </submittedName>
</protein>
<keyword evidence="5" id="KW-1185">Reference proteome</keyword>
<sequence>MKVTIFHNPRCSTSRNTLAYLRDKDIEPEIVQYLKDTPTASELKELFNTLGIPVHDGIRTREAEYTELGLSPETPETELIDAIVAHPRLLQRPIVVTAKGARIARPKIDVIDSIL</sequence>
<dbReference type="PROSITE" id="PS51353">
    <property type="entry name" value="ARSC"/>
    <property type="match status" value="1"/>
</dbReference>
<dbReference type="Pfam" id="PF03960">
    <property type="entry name" value="ArsC"/>
    <property type="match status" value="1"/>
</dbReference>
<accession>A0A0F6Z613</accession>
<dbReference type="GeneID" id="1019079"/>
<dbReference type="AlphaFoldDB" id="A0A0F6Z613"/>
<gene>
    <name evidence="4" type="ORF">YH66_05935</name>
</gene>
<organism evidence="4 5">
    <name type="scientific">[Brevibacterium] flavum</name>
    <dbReference type="NCBI Taxonomy" id="92706"/>
    <lineage>
        <taxon>Bacteria</taxon>
        <taxon>Bacillati</taxon>
        <taxon>Actinomycetota</taxon>
        <taxon>Actinomycetes</taxon>
        <taxon>Mycobacteriales</taxon>
        <taxon>Corynebacteriaceae</taxon>
        <taxon>Corynebacterium</taxon>
    </lineage>
</organism>
<keyword evidence="2" id="KW-0560">Oxidoreductase</keyword>
<dbReference type="PANTHER" id="PTHR30041:SF4">
    <property type="entry name" value="ARSENATE REDUCTASE"/>
    <property type="match status" value="1"/>
</dbReference>
<dbReference type="CDD" id="cd03034">
    <property type="entry name" value="ArsC_ArsC"/>
    <property type="match status" value="1"/>
</dbReference>
<proteinExistence type="inferred from homology"/>
<comment type="similarity">
    <text evidence="1 3">Belongs to the ArsC family.</text>
</comment>
<dbReference type="InterPro" id="IPR006659">
    <property type="entry name" value="Arsenate_reductase"/>
</dbReference>
<evidence type="ECO:0000256" key="2">
    <source>
        <dbReference type="ARBA" id="ARBA00023002"/>
    </source>
</evidence>
<dbReference type="GO" id="GO:0008794">
    <property type="term" value="F:arsenate reductase (glutaredoxin) activity"/>
    <property type="evidence" value="ECO:0007669"/>
    <property type="project" value="InterPro"/>
</dbReference>
<dbReference type="PANTHER" id="PTHR30041">
    <property type="entry name" value="ARSENATE REDUCTASE"/>
    <property type="match status" value="1"/>
</dbReference>
<evidence type="ECO:0000313" key="5">
    <source>
        <dbReference type="Proteomes" id="UP000034037"/>
    </source>
</evidence>
<dbReference type="HOGENOM" id="CLU_116644_0_1_11"/>
<dbReference type="Gene3D" id="3.40.30.10">
    <property type="entry name" value="Glutaredoxin"/>
    <property type="match status" value="1"/>
</dbReference>
<dbReference type="Proteomes" id="UP000034037">
    <property type="component" value="Chromosome"/>
</dbReference>
<dbReference type="RefSeq" id="WP_003862103.1">
    <property type="nucleotide sequence ID" value="NZ_CP011309.1"/>
</dbReference>
<evidence type="ECO:0000256" key="3">
    <source>
        <dbReference type="PROSITE-ProRule" id="PRU01282"/>
    </source>
</evidence>
<dbReference type="SUPFAM" id="SSF52833">
    <property type="entry name" value="Thioredoxin-like"/>
    <property type="match status" value="1"/>
</dbReference>
<reference evidence="4 5" key="1">
    <citation type="submission" date="2015-04" db="EMBL/GenBank/DDBJ databases">
        <title>Complete Genome Sequence of Brevibacterium flavum ATCC 15168.</title>
        <authorList>
            <person name="Ahn J."/>
            <person name="Park G."/>
            <person name="Jeon W."/>
            <person name="Jang Y."/>
            <person name="Jang M."/>
            <person name="Lee H."/>
            <person name="Lee H."/>
        </authorList>
    </citation>
    <scope>NUCLEOTIDE SEQUENCE [LARGE SCALE GENOMIC DNA]</scope>
    <source>
        <strain evidence="4 5">ATCC 15168</strain>
    </source>
</reference>
<evidence type="ECO:0000313" key="4">
    <source>
        <dbReference type="EMBL" id="AKF27125.1"/>
    </source>
</evidence>
<evidence type="ECO:0000256" key="1">
    <source>
        <dbReference type="ARBA" id="ARBA00007198"/>
    </source>
</evidence>
<dbReference type="PATRIC" id="fig|92706.3.peg.1232"/>
<dbReference type="InterPro" id="IPR006660">
    <property type="entry name" value="Arsenate_reductase-like"/>
</dbReference>
<dbReference type="SMR" id="A0A0F6Z613"/>
<dbReference type="InterPro" id="IPR036249">
    <property type="entry name" value="Thioredoxin-like_sf"/>
</dbReference>
<name>A0A0F6Z613_9CORY</name>
<dbReference type="EMBL" id="CP011309">
    <property type="protein sequence ID" value="AKF27125.1"/>
    <property type="molecule type" value="Genomic_DNA"/>
</dbReference>